<evidence type="ECO:0000259" key="7">
    <source>
        <dbReference type="PROSITE" id="PS50109"/>
    </source>
</evidence>
<reference evidence="9" key="1">
    <citation type="journal article" date="2021" name="Genome Biol. Evol.">
        <title>A High-Quality Reference Genome for a Parasitic Bivalve with Doubly Uniparental Inheritance (Bivalvia: Unionida).</title>
        <authorList>
            <person name="Smith C.H."/>
        </authorList>
    </citation>
    <scope>NUCLEOTIDE SEQUENCE</scope>
    <source>
        <strain evidence="9">CHS0354</strain>
    </source>
</reference>
<evidence type="ECO:0000256" key="2">
    <source>
        <dbReference type="ARBA" id="ARBA00022679"/>
    </source>
</evidence>
<dbReference type="InterPro" id="IPR005467">
    <property type="entry name" value="His_kinase_dom"/>
</dbReference>
<dbReference type="Gene3D" id="1.10.287.130">
    <property type="match status" value="1"/>
</dbReference>
<dbReference type="InterPro" id="IPR003661">
    <property type="entry name" value="HisK_dim/P_dom"/>
</dbReference>
<dbReference type="GO" id="GO:0006355">
    <property type="term" value="P:regulation of DNA-templated transcription"/>
    <property type="evidence" value="ECO:0007669"/>
    <property type="project" value="InterPro"/>
</dbReference>
<protein>
    <recommendedName>
        <fullName evidence="11">Histidine kinase</fullName>
    </recommendedName>
</protein>
<keyword evidence="6" id="KW-0902">Two-component regulatory system</keyword>
<keyword evidence="4" id="KW-0418">Kinase</keyword>
<keyword evidence="10" id="KW-1185">Reference proteome</keyword>
<sequence>MEKKELTVDPINLEEKELVSRVFKTFNTTIEKLRKFQETLEDQVRYLTNELKTTNREMQNILESLPNGLVVADLSGCIRSFNRAAEVITGHNRKEVIGADVSEIIHPSVLPPAKDKSRLKKIEAGYEQTLTLTNSDGAKQILETSAIFMQPDDEGGDAEMIIINIKDVTLLKRLEEEAERKNRLTAMGEIAANVAHEIRNPLGSIELFVSTLKMDFQDDEEKTEIMNHILTGIRSMNHIISNMLGYAKPRPIVPAKSLMREFIGFSAHLATYQEVKLVAEYQAEQTLVKGDREMLRQVMQNIFTNALQAMPDGGKLKISLVNSTEQAPARIRLFKTRGHELPQSLQTVSLIFQDEGNGMTAEVKRRIFDPFFTTKEKGTGLGMFIIRNIVSSHNGVIELDSEVGKGTTVSVIFPVLETGWREE</sequence>
<dbReference type="InterPro" id="IPR000014">
    <property type="entry name" value="PAS"/>
</dbReference>
<dbReference type="NCBIfam" id="TIGR00229">
    <property type="entry name" value="sensory_box"/>
    <property type="match status" value="1"/>
</dbReference>
<dbReference type="PANTHER" id="PTHR43065">
    <property type="entry name" value="SENSOR HISTIDINE KINASE"/>
    <property type="match status" value="1"/>
</dbReference>
<evidence type="ECO:0000259" key="8">
    <source>
        <dbReference type="PROSITE" id="PS50112"/>
    </source>
</evidence>
<dbReference type="SUPFAM" id="SSF47384">
    <property type="entry name" value="Homodimeric domain of signal transducing histidine kinase"/>
    <property type="match status" value="1"/>
</dbReference>
<keyword evidence="5" id="KW-0067">ATP-binding</keyword>
<dbReference type="PANTHER" id="PTHR43065:SF10">
    <property type="entry name" value="PEROXIDE STRESS-ACTIVATED HISTIDINE KINASE MAK3"/>
    <property type="match status" value="1"/>
</dbReference>
<dbReference type="Pfam" id="PF02518">
    <property type="entry name" value="HATPase_c"/>
    <property type="match status" value="1"/>
</dbReference>
<evidence type="ECO:0000256" key="6">
    <source>
        <dbReference type="ARBA" id="ARBA00023012"/>
    </source>
</evidence>
<dbReference type="PROSITE" id="PS50109">
    <property type="entry name" value="HIS_KIN"/>
    <property type="match status" value="1"/>
</dbReference>
<dbReference type="EMBL" id="JAEAOA010002069">
    <property type="protein sequence ID" value="KAK3584233.1"/>
    <property type="molecule type" value="Genomic_DNA"/>
</dbReference>
<feature type="domain" description="Histidine kinase" evidence="7">
    <location>
        <begin position="193"/>
        <end position="417"/>
    </location>
</feature>
<dbReference type="InterPro" id="IPR035965">
    <property type="entry name" value="PAS-like_dom_sf"/>
</dbReference>
<proteinExistence type="predicted"/>
<name>A0AAE0VMZ9_9BIVA</name>
<evidence type="ECO:0000313" key="9">
    <source>
        <dbReference type="EMBL" id="KAK3584233.1"/>
    </source>
</evidence>
<accession>A0AAE0VMZ9</accession>
<dbReference type="AlphaFoldDB" id="A0AAE0VMZ9"/>
<evidence type="ECO:0000256" key="5">
    <source>
        <dbReference type="ARBA" id="ARBA00022840"/>
    </source>
</evidence>
<reference evidence="9" key="2">
    <citation type="journal article" date="2021" name="Genome Biol. Evol.">
        <title>Developing a high-quality reference genome for a parasitic bivalve with doubly uniparental inheritance (Bivalvia: Unionida).</title>
        <authorList>
            <person name="Smith C.H."/>
        </authorList>
    </citation>
    <scope>NUCLEOTIDE SEQUENCE</scope>
    <source>
        <strain evidence="9">CHS0354</strain>
        <tissue evidence="9">Mantle</tissue>
    </source>
</reference>
<dbReference type="InterPro" id="IPR036097">
    <property type="entry name" value="HisK_dim/P_sf"/>
</dbReference>
<dbReference type="Pfam" id="PF00512">
    <property type="entry name" value="HisKA"/>
    <property type="match status" value="1"/>
</dbReference>
<dbReference type="PRINTS" id="PR00344">
    <property type="entry name" value="BCTRLSENSOR"/>
</dbReference>
<dbReference type="Gene3D" id="3.30.450.20">
    <property type="entry name" value="PAS domain"/>
    <property type="match status" value="1"/>
</dbReference>
<dbReference type="CDD" id="cd00130">
    <property type="entry name" value="PAS"/>
    <property type="match status" value="1"/>
</dbReference>
<evidence type="ECO:0000313" key="10">
    <source>
        <dbReference type="Proteomes" id="UP001195483"/>
    </source>
</evidence>
<dbReference type="Pfam" id="PF00989">
    <property type="entry name" value="PAS"/>
    <property type="match status" value="1"/>
</dbReference>
<keyword evidence="3" id="KW-0547">Nucleotide-binding</keyword>
<dbReference type="Gene3D" id="3.30.565.10">
    <property type="entry name" value="Histidine kinase-like ATPase, C-terminal domain"/>
    <property type="match status" value="1"/>
</dbReference>
<dbReference type="SUPFAM" id="SSF55785">
    <property type="entry name" value="PYP-like sensor domain (PAS domain)"/>
    <property type="match status" value="1"/>
</dbReference>
<keyword evidence="1" id="KW-0597">Phosphoprotein</keyword>
<organism evidence="9 10">
    <name type="scientific">Potamilus streckersoni</name>
    <dbReference type="NCBI Taxonomy" id="2493646"/>
    <lineage>
        <taxon>Eukaryota</taxon>
        <taxon>Metazoa</taxon>
        <taxon>Spiralia</taxon>
        <taxon>Lophotrochozoa</taxon>
        <taxon>Mollusca</taxon>
        <taxon>Bivalvia</taxon>
        <taxon>Autobranchia</taxon>
        <taxon>Heteroconchia</taxon>
        <taxon>Palaeoheterodonta</taxon>
        <taxon>Unionida</taxon>
        <taxon>Unionoidea</taxon>
        <taxon>Unionidae</taxon>
        <taxon>Ambleminae</taxon>
        <taxon>Lampsilini</taxon>
        <taxon>Potamilus</taxon>
    </lineage>
</organism>
<dbReference type="CDD" id="cd00082">
    <property type="entry name" value="HisKA"/>
    <property type="match status" value="1"/>
</dbReference>
<evidence type="ECO:0000256" key="3">
    <source>
        <dbReference type="ARBA" id="ARBA00022741"/>
    </source>
</evidence>
<dbReference type="InterPro" id="IPR004358">
    <property type="entry name" value="Sig_transdc_His_kin-like_C"/>
</dbReference>
<dbReference type="PROSITE" id="PS50112">
    <property type="entry name" value="PAS"/>
    <property type="match status" value="1"/>
</dbReference>
<evidence type="ECO:0000256" key="1">
    <source>
        <dbReference type="ARBA" id="ARBA00022553"/>
    </source>
</evidence>
<dbReference type="GO" id="GO:0000155">
    <property type="term" value="F:phosphorelay sensor kinase activity"/>
    <property type="evidence" value="ECO:0007669"/>
    <property type="project" value="InterPro"/>
</dbReference>
<dbReference type="InterPro" id="IPR036890">
    <property type="entry name" value="HATPase_C_sf"/>
</dbReference>
<dbReference type="Proteomes" id="UP001195483">
    <property type="component" value="Unassembled WGS sequence"/>
</dbReference>
<dbReference type="InterPro" id="IPR003594">
    <property type="entry name" value="HATPase_dom"/>
</dbReference>
<dbReference type="SMART" id="SM00387">
    <property type="entry name" value="HATPase_c"/>
    <property type="match status" value="1"/>
</dbReference>
<dbReference type="SUPFAM" id="SSF55874">
    <property type="entry name" value="ATPase domain of HSP90 chaperone/DNA topoisomerase II/histidine kinase"/>
    <property type="match status" value="1"/>
</dbReference>
<reference evidence="9" key="3">
    <citation type="submission" date="2023-05" db="EMBL/GenBank/DDBJ databases">
        <authorList>
            <person name="Smith C.H."/>
        </authorList>
    </citation>
    <scope>NUCLEOTIDE SEQUENCE</scope>
    <source>
        <strain evidence="9">CHS0354</strain>
        <tissue evidence="9">Mantle</tissue>
    </source>
</reference>
<evidence type="ECO:0000256" key="4">
    <source>
        <dbReference type="ARBA" id="ARBA00022777"/>
    </source>
</evidence>
<dbReference type="InterPro" id="IPR013767">
    <property type="entry name" value="PAS_fold"/>
</dbReference>
<keyword evidence="2" id="KW-0808">Transferase</keyword>
<feature type="domain" description="PAS" evidence="8">
    <location>
        <begin position="54"/>
        <end position="108"/>
    </location>
</feature>
<dbReference type="SMART" id="SM00388">
    <property type="entry name" value="HisKA"/>
    <property type="match status" value="1"/>
</dbReference>
<comment type="caution">
    <text evidence="9">The sequence shown here is derived from an EMBL/GenBank/DDBJ whole genome shotgun (WGS) entry which is preliminary data.</text>
</comment>
<gene>
    <name evidence="9" type="ORF">CHS0354_035314</name>
</gene>
<evidence type="ECO:0008006" key="11">
    <source>
        <dbReference type="Google" id="ProtNLM"/>
    </source>
</evidence>
<dbReference type="GO" id="GO:0005524">
    <property type="term" value="F:ATP binding"/>
    <property type="evidence" value="ECO:0007669"/>
    <property type="project" value="UniProtKB-KW"/>
</dbReference>
<dbReference type="SMART" id="SM00091">
    <property type="entry name" value="PAS"/>
    <property type="match status" value="1"/>
</dbReference>